<dbReference type="PANTHER" id="PTHR11036">
    <property type="entry name" value="SEMAPHORIN"/>
    <property type="match status" value="1"/>
</dbReference>
<evidence type="ECO:0000313" key="9">
    <source>
        <dbReference type="Ensembl" id="ENSPNYP00000017105.1"/>
    </source>
</evidence>
<organism evidence="9">
    <name type="scientific">Pundamilia nyererei</name>
    <dbReference type="NCBI Taxonomy" id="303518"/>
    <lineage>
        <taxon>Eukaryota</taxon>
        <taxon>Metazoa</taxon>
        <taxon>Chordata</taxon>
        <taxon>Craniata</taxon>
        <taxon>Vertebrata</taxon>
        <taxon>Euteleostomi</taxon>
        <taxon>Actinopterygii</taxon>
        <taxon>Neopterygii</taxon>
        <taxon>Teleostei</taxon>
        <taxon>Neoteleostei</taxon>
        <taxon>Acanthomorphata</taxon>
        <taxon>Ovalentaria</taxon>
        <taxon>Cichlomorphae</taxon>
        <taxon>Cichliformes</taxon>
        <taxon>Cichlidae</taxon>
        <taxon>African cichlids</taxon>
        <taxon>Pseudocrenilabrinae</taxon>
        <taxon>Haplochromini</taxon>
        <taxon>Pundamilia</taxon>
    </lineage>
</organism>
<dbReference type="GO" id="GO:0030215">
    <property type="term" value="F:semaphorin receptor binding"/>
    <property type="evidence" value="ECO:0007669"/>
    <property type="project" value="InterPro"/>
</dbReference>
<dbReference type="SUPFAM" id="SSF103575">
    <property type="entry name" value="Plexin repeat"/>
    <property type="match status" value="1"/>
</dbReference>
<dbReference type="Pfam" id="PF01403">
    <property type="entry name" value="Sema"/>
    <property type="match status" value="1"/>
</dbReference>
<dbReference type="InterPro" id="IPR015943">
    <property type="entry name" value="WD40/YVTN_repeat-like_dom_sf"/>
</dbReference>
<evidence type="ECO:0000259" key="7">
    <source>
        <dbReference type="PROSITE" id="PS50835"/>
    </source>
</evidence>
<sequence length="460" mass="53084">GTGISPFIYTQNSLSLSVLFWGFFSSRYTVNTFFLSFYHVFTEPTFVSASWVQRTDDPDNEKIYVFFREKNSDHNREADPLISRIARVCKVDEGGSKRFFQNMWTSFLKARLVCGIPKESLYFNRLQDVYVMHADNWQDTRVYALFTSNWNSTAVCIYTIKMIENIFENSKFKGYNNNLPTPRPGTVRTLLFNIVKDHSEMADWVDSDPFYISTNNYTKIVVDRVQAADQRFYNILLLATGIKFRFLSSFAQKTLIVGSAERITAVNLQSCQEYSKSCEECVLARDPYCAWTNDGYSRNKFSLISLIALFPFSPPFLSFLQEPRNRTKREIPPLSSVHLRTVHSVPQGVPFYLSCPIDSYHAEYTWEQKGQKSPCLQMLTNCLHLIPSMSQEKYGTYRCISEEKDYIKVVGTYELIENQDPKKCSKSNTPDNWNAAPALIPEMTWITLLLALLIHSRGNA</sequence>
<evidence type="ECO:0000256" key="3">
    <source>
        <dbReference type="ARBA" id="ARBA00023136"/>
    </source>
</evidence>
<dbReference type="SUPFAM" id="SSF101912">
    <property type="entry name" value="Sema domain"/>
    <property type="match status" value="1"/>
</dbReference>
<evidence type="ECO:0000256" key="2">
    <source>
        <dbReference type="ARBA" id="ARBA00009492"/>
    </source>
</evidence>
<dbReference type="GO" id="GO:0007229">
    <property type="term" value="P:integrin-mediated signaling pathway"/>
    <property type="evidence" value="ECO:0007669"/>
    <property type="project" value="TreeGrafter"/>
</dbReference>
<dbReference type="SUPFAM" id="SSF48726">
    <property type="entry name" value="Immunoglobulin"/>
    <property type="match status" value="1"/>
</dbReference>
<evidence type="ECO:0000256" key="6">
    <source>
        <dbReference type="PROSITE-ProRule" id="PRU00352"/>
    </source>
</evidence>
<dbReference type="PANTHER" id="PTHR11036:SF80">
    <property type="entry name" value="SEMAPHORIN-7A"/>
    <property type="match status" value="1"/>
</dbReference>
<dbReference type="InterPro" id="IPR027231">
    <property type="entry name" value="Semaphorin"/>
</dbReference>
<feature type="domain" description="Sema" evidence="8">
    <location>
        <begin position="1"/>
        <end position="301"/>
    </location>
</feature>
<dbReference type="InterPro" id="IPR007110">
    <property type="entry name" value="Ig-like_dom"/>
</dbReference>
<name>A0A3B4G2K2_9CICH</name>
<protein>
    <submittedName>
        <fullName evidence="9">Semaphorin 7A</fullName>
    </submittedName>
</protein>
<dbReference type="GO" id="GO:0001755">
    <property type="term" value="P:neural crest cell migration"/>
    <property type="evidence" value="ECO:0007669"/>
    <property type="project" value="TreeGrafter"/>
</dbReference>
<dbReference type="PROSITE" id="PS50835">
    <property type="entry name" value="IG_LIKE"/>
    <property type="match status" value="1"/>
</dbReference>
<dbReference type="Gene3D" id="3.30.1680.10">
    <property type="entry name" value="ligand-binding face of the semaphorins, domain 2"/>
    <property type="match status" value="1"/>
</dbReference>
<evidence type="ECO:0000256" key="5">
    <source>
        <dbReference type="ARBA" id="ARBA00023180"/>
    </source>
</evidence>
<dbReference type="GO" id="GO:0005178">
    <property type="term" value="F:integrin binding"/>
    <property type="evidence" value="ECO:0007669"/>
    <property type="project" value="TreeGrafter"/>
</dbReference>
<comment type="subcellular location">
    <subcellularLocation>
        <location evidence="1">Membrane</location>
    </subcellularLocation>
</comment>
<dbReference type="InterPro" id="IPR036179">
    <property type="entry name" value="Ig-like_dom_sf"/>
</dbReference>
<proteinExistence type="inferred from homology"/>
<dbReference type="InterPro" id="IPR036352">
    <property type="entry name" value="Semap_dom_sf"/>
</dbReference>
<dbReference type="InterPro" id="IPR002165">
    <property type="entry name" value="Plexin_repeat"/>
</dbReference>
<dbReference type="Pfam" id="PF01437">
    <property type="entry name" value="PSI"/>
    <property type="match status" value="1"/>
</dbReference>
<dbReference type="STRING" id="303518.ENSPNYP00000017105"/>
<comment type="caution">
    <text evidence="6">Lacks conserved residue(s) required for the propagation of feature annotation.</text>
</comment>
<evidence type="ECO:0000256" key="1">
    <source>
        <dbReference type="ARBA" id="ARBA00004370"/>
    </source>
</evidence>
<evidence type="ECO:0000256" key="4">
    <source>
        <dbReference type="ARBA" id="ARBA00023157"/>
    </source>
</evidence>
<dbReference type="GO" id="GO:0071526">
    <property type="term" value="P:semaphorin-plexin signaling pathway"/>
    <property type="evidence" value="ECO:0007669"/>
    <property type="project" value="TreeGrafter"/>
</dbReference>
<dbReference type="PROSITE" id="PS51004">
    <property type="entry name" value="SEMA"/>
    <property type="match status" value="1"/>
</dbReference>
<accession>A0A3B4G2K2</accession>
<dbReference type="Ensembl" id="ENSPNYT00000017530.1">
    <property type="protein sequence ID" value="ENSPNYP00000017105.1"/>
    <property type="gene ID" value="ENSPNYG00000012941.1"/>
</dbReference>
<evidence type="ECO:0000259" key="8">
    <source>
        <dbReference type="PROSITE" id="PS51004"/>
    </source>
</evidence>
<reference evidence="9" key="1">
    <citation type="submission" date="2023-09" db="UniProtKB">
        <authorList>
            <consortium name="Ensembl"/>
        </authorList>
    </citation>
    <scope>IDENTIFICATION</scope>
</reference>
<dbReference type="SMART" id="SM00630">
    <property type="entry name" value="Sema"/>
    <property type="match status" value="1"/>
</dbReference>
<feature type="domain" description="Ig-like" evidence="7">
    <location>
        <begin position="332"/>
        <end position="399"/>
    </location>
</feature>
<dbReference type="GO" id="GO:0050727">
    <property type="term" value="P:regulation of inflammatory response"/>
    <property type="evidence" value="ECO:0007669"/>
    <property type="project" value="TreeGrafter"/>
</dbReference>
<keyword evidence="5" id="KW-0325">Glycoprotein</keyword>
<dbReference type="GO" id="GO:0007411">
    <property type="term" value="P:axon guidance"/>
    <property type="evidence" value="ECO:0007669"/>
    <property type="project" value="TreeGrafter"/>
</dbReference>
<keyword evidence="4" id="KW-1015">Disulfide bond</keyword>
<dbReference type="GO" id="GO:0045499">
    <property type="term" value="F:chemorepellent activity"/>
    <property type="evidence" value="ECO:0007669"/>
    <property type="project" value="TreeGrafter"/>
</dbReference>
<keyword evidence="3" id="KW-0472">Membrane</keyword>
<dbReference type="Gene3D" id="2.130.10.10">
    <property type="entry name" value="YVTN repeat-like/Quinoprotein amine dehydrogenase"/>
    <property type="match status" value="1"/>
</dbReference>
<dbReference type="Gene3D" id="2.60.40.10">
    <property type="entry name" value="Immunoglobulins"/>
    <property type="match status" value="1"/>
</dbReference>
<dbReference type="GO" id="GO:0009897">
    <property type="term" value="C:external side of plasma membrane"/>
    <property type="evidence" value="ECO:0007669"/>
    <property type="project" value="TreeGrafter"/>
</dbReference>
<dbReference type="FunFam" id="2.60.40.10:FF:001170">
    <property type="entry name" value="Sema domain, immunoglobulin domain (Ig), short basic domain, secreted, (Semaphorin) 3F"/>
    <property type="match status" value="1"/>
</dbReference>
<dbReference type="AlphaFoldDB" id="A0A3B4G2K2"/>
<dbReference type="GO" id="GO:0030335">
    <property type="term" value="P:positive regulation of cell migration"/>
    <property type="evidence" value="ECO:0007669"/>
    <property type="project" value="TreeGrafter"/>
</dbReference>
<dbReference type="InterPro" id="IPR001627">
    <property type="entry name" value="Semap_dom"/>
</dbReference>
<dbReference type="InterPro" id="IPR013783">
    <property type="entry name" value="Ig-like_fold"/>
</dbReference>
<comment type="similarity">
    <text evidence="2">Belongs to the semaphorin family.</text>
</comment>
<dbReference type="GeneTree" id="ENSGT00940000158358"/>